<name>A0AAW9PRX0_9CYAN</name>
<protein>
    <recommendedName>
        <fullName evidence="4">Isochorismate synthase</fullName>
    </recommendedName>
</protein>
<dbReference type="RefSeq" id="WP_330484008.1">
    <property type="nucleotide sequence ID" value="NZ_JAZBJZ010000045.1"/>
</dbReference>
<accession>A0AAW9PRX0</accession>
<sequence length="50" mass="5590">MKLMEMLKRMMQYLSDGAANIFSPNRDNYPATGAQPFSDDPPSDTIHGTK</sequence>
<comment type="caution">
    <text evidence="2">The sequence shown here is derived from an EMBL/GenBank/DDBJ whole genome shotgun (WGS) entry which is preliminary data.</text>
</comment>
<dbReference type="Proteomes" id="UP001333818">
    <property type="component" value="Unassembled WGS sequence"/>
</dbReference>
<gene>
    <name evidence="2" type="ORF">V2H45_12515</name>
</gene>
<dbReference type="EMBL" id="JAZBJZ010000045">
    <property type="protein sequence ID" value="MEE3717579.1"/>
    <property type="molecule type" value="Genomic_DNA"/>
</dbReference>
<dbReference type="AlphaFoldDB" id="A0AAW9PRX0"/>
<keyword evidence="3" id="KW-1185">Reference proteome</keyword>
<evidence type="ECO:0008006" key="4">
    <source>
        <dbReference type="Google" id="ProtNLM"/>
    </source>
</evidence>
<organism evidence="2 3">
    <name type="scientific">Tumidithrix elongata BACA0141</name>
    <dbReference type="NCBI Taxonomy" id="2716417"/>
    <lineage>
        <taxon>Bacteria</taxon>
        <taxon>Bacillati</taxon>
        <taxon>Cyanobacteriota</taxon>
        <taxon>Cyanophyceae</taxon>
        <taxon>Pseudanabaenales</taxon>
        <taxon>Pseudanabaenaceae</taxon>
        <taxon>Tumidithrix</taxon>
        <taxon>Tumidithrix elongata</taxon>
    </lineage>
</organism>
<evidence type="ECO:0000313" key="2">
    <source>
        <dbReference type="EMBL" id="MEE3717579.1"/>
    </source>
</evidence>
<proteinExistence type="predicted"/>
<evidence type="ECO:0000313" key="3">
    <source>
        <dbReference type="Proteomes" id="UP001333818"/>
    </source>
</evidence>
<evidence type="ECO:0000256" key="1">
    <source>
        <dbReference type="SAM" id="MobiDB-lite"/>
    </source>
</evidence>
<feature type="region of interest" description="Disordered" evidence="1">
    <location>
        <begin position="22"/>
        <end position="50"/>
    </location>
</feature>
<reference evidence="2" key="1">
    <citation type="submission" date="2024-01" db="EMBL/GenBank/DDBJ databases">
        <title>Bank of Algae and Cyanobacteria of the Azores (BACA) strain genomes.</title>
        <authorList>
            <person name="Luz R."/>
            <person name="Cordeiro R."/>
            <person name="Fonseca A."/>
            <person name="Goncalves V."/>
        </authorList>
    </citation>
    <scope>NUCLEOTIDE SEQUENCE</scope>
    <source>
        <strain evidence="2">BACA0141</strain>
    </source>
</reference>